<protein>
    <submittedName>
        <fullName evidence="2">Uncharacterized protein</fullName>
    </submittedName>
</protein>
<evidence type="ECO:0000313" key="2">
    <source>
        <dbReference type="EMBL" id="PWR18337.1"/>
    </source>
</evidence>
<dbReference type="AlphaFoldDB" id="A0A317DUH3"/>
<proteinExistence type="predicted"/>
<evidence type="ECO:0000256" key="1">
    <source>
        <dbReference type="SAM" id="MobiDB-lite"/>
    </source>
</evidence>
<comment type="caution">
    <text evidence="2">The sequence shown here is derived from an EMBL/GenBank/DDBJ whole genome shotgun (WGS) entry which is preliminary data.</text>
</comment>
<sequence>MPVIRWLKKRCFVLSKAERAADFAWAFSVPLSPVMFAARIAASRLRWMQHTRESGKGRTAALSIPRRSIPARPTSPFRAASMPGTTCRRRWATTGIGRLVRY</sequence>
<dbReference type="Proteomes" id="UP000246077">
    <property type="component" value="Unassembled WGS sequence"/>
</dbReference>
<dbReference type="EMBL" id="QGLF01000006">
    <property type="protein sequence ID" value="PWR18337.1"/>
    <property type="molecule type" value="Genomic_DNA"/>
</dbReference>
<keyword evidence="3" id="KW-1185">Reference proteome</keyword>
<feature type="region of interest" description="Disordered" evidence="1">
    <location>
        <begin position="53"/>
        <end position="84"/>
    </location>
</feature>
<evidence type="ECO:0000313" key="3">
    <source>
        <dbReference type="Proteomes" id="UP000246077"/>
    </source>
</evidence>
<reference evidence="3" key="1">
    <citation type="submission" date="2018-05" db="EMBL/GenBank/DDBJ databases">
        <title>Zavarzinia sp. HR-AS.</title>
        <authorList>
            <person name="Lee Y."/>
            <person name="Jeon C.O."/>
        </authorList>
    </citation>
    <scope>NUCLEOTIDE SEQUENCE [LARGE SCALE GENOMIC DNA]</scope>
    <source>
        <strain evidence="3">DSM 1231</strain>
    </source>
</reference>
<accession>A0A317DUH3</accession>
<gene>
    <name evidence="2" type="ORF">DKG75_20435</name>
</gene>
<name>A0A317DUH3_9PROT</name>
<organism evidence="2 3">
    <name type="scientific">Zavarzinia compransoris</name>
    <dbReference type="NCBI Taxonomy" id="1264899"/>
    <lineage>
        <taxon>Bacteria</taxon>
        <taxon>Pseudomonadati</taxon>
        <taxon>Pseudomonadota</taxon>
        <taxon>Alphaproteobacteria</taxon>
        <taxon>Rhodospirillales</taxon>
        <taxon>Zavarziniaceae</taxon>
        <taxon>Zavarzinia</taxon>
    </lineage>
</organism>